<dbReference type="OrthoDB" id="5341904at2759"/>
<feature type="compositionally biased region" description="Polar residues" evidence="1">
    <location>
        <begin position="926"/>
        <end position="935"/>
    </location>
</feature>
<sequence length="1169" mass="126421">MTMKLNRAKSSTRLAKAPQTQTQDVTFRASIDDLRHPDGRESLRQHFTGAFPETRARRPSISPMYSFDADHKSNLTRSTSHAATSHTSLDVPTPSSDSLRSNEIQRLSTVRESRSPIDISQAIQLLEEIKKTATAAELVALHKALLPRRESALPSPRLPSPAQEYFSGTPPGGFTRMSSMLPPGIATRDASHDPLKTPEVAAAESQQRRLSKRQSKKESLRALDLATKQACTTLPRAATPSDFDARHMGAFGPGTLRITNGTASPDPSVVYHSTAEDFRTAPSTPNEGHAIQAASRPSVDHPSGDDATPSTPLPVQVMPNASQDDATTASLAQLAAHSLPKPRSRRASEAAKSGIPVPEERDDSSPRMYRPFRPERNPESSPSRPNTGRSRASTRSQLPVAVESSPSRSMNEKEVAPHSAGDDQNLNAPASNNIIQSDEQHDPTQQLQLPRFAQRWSHRISFLPPEDGLDTQLPSTPGENSTALVNLARRLSLVTDLSSRDKNPAVETPVSAKEMPNAPASKQNGNLDHVAASSDLNSPGVNVAADPMSPVVRRESYPEKPDSGYGSDASNHAIDRKEPKEAGMVYRPLNAPAHQAYAGLSPNADEVSLYSFNAILNSPSLLSGLGTASPPQNRGSKKHLSLLGISKNKTPDLPAVHQDDTMQNSDIKQTPNRWSKSQKKLQKAMPASVRAELKAHKVKLEAAKHSKDVAVIPDIPVDVVTAFHRRSDSDPSRDVTIAQSTPTEPLELLASLPAEPTATLPVLTAIQPSMTGNRSINTERSGSTTPRANAYQRSSYQPSNLNSEPVDNRPSVDTVRHRPSGINAIDPALLARFRSRGNTMERKEESIAVPEPAILKPRHLSKVDTRQSLQRSNDVGAERDLRGLPGYETQSIADAVKKAMEVQKGYETESIAETVKKAMGARASRDSPQTESLQTAPLRKSKSKKRSRLPQTYEKEDSSHHADESSNGTAQIAKPAPLTEPPEVSWEEHAKAWRARRQSAGEALGRPVLDLQDDTNGKPGRKSTSSVHTIVRKPVRSSIVTKADEIKTHHRSGSAEVHAEFYRDLIGGDDAASVVDHGVGWRDSTGTFATVLGDRDAGMKSAQLDTAYLAKSYVAAAVRVVRTTSGRVVTADGNYHPYSPAEAERINLARAVSLAKLTGGASSQPMVSV</sequence>
<feature type="compositionally biased region" description="Polar residues" evidence="1">
    <location>
        <begin position="768"/>
        <end position="805"/>
    </location>
</feature>
<protein>
    <submittedName>
        <fullName evidence="2">Uncharacterized protein</fullName>
    </submittedName>
</protein>
<feature type="compositionally biased region" description="Polar residues" evidence="1">
    <location>
        <begin position="319"/>
        <end position="331"/>
    </location>
</feature>
<feature type="compositionally biased region" description="Basic and acidic residues" evidence="1">
    <location>
        <begin position="953"/>
        <end position="964"/>
    </location>
</feature>
<accession>A0A6A6PMH2</accession>
<feature type="compositionally biased region" description="Polar residues" evidence="1">
    <location>
        <begin position="661"/>
        <end position="675"/>
    </location>
</feature>
<dbReference type="AlphaFoldDB" id="A0A6A6PMH2"/>
<feature type="region of interest" description="Disordered" evidence="1">
    <location>
        <begin position="553"/>
        <end position="574"/>
    </location>
</feature>
<feature type="region of interest" description="Disordered" evidence="1">
    <location>
        <begin position="278"/>
        <end position="430"/>
    </location>
</feature>
<feature type="compositionally biased region" description="Basic and acidic residues" evidence="1">
    <location>
        <begin position="553"/>
        <end position="562"/>
    </location>
</feature>
<dbReference type="EMBL" id="MU001639">
    <property type="protein sequence ID" value="KAF2480653.1"/>
    <property type="molecule type" value="Genomic_DNA"/>
</dbReference>
<proteinExistence type="predicted"/>
<feature type="region of interest" description="Disordered" evidence="1">
    <location>
        <begin position="768"/>
        <end position="819"/>
    </location>
</feature>
<evidence type="ECO:0000313" key="2">
    <source>
        <dbReference type="EMBL" id="KAF2480653.1"/>
    </source>
</evidence>
<gene>
    <name evidence="2" type="ORF">BDY17DRAFT_302164</name>
</gene>
<dbReference type="GeneID" id="54475368"/>
<feature type="compositionally biased region" description="Polar residues" evidence="1">
    <location>
        <begin position="387"/>
        <end position="397"/>
    </location>
</feature>
<feature type="compositionally biased region" description="Low complexity" evidence="1">
    <location>
        <begin position="76"/>
        <end position="88"/>
    </location>
</feature>
<feature type="compositionally biased region" description="Basic and acidic residues" evidence="1">
    <location>
        <begin position="30"/>
        <end position="44"/>
    </location>
</feature>
<reference evidence="2" key="1">
    <citation type="journal article" date="2020" name="Stud. Mycol.">
        <title>101 Dothideomycetes genomes: a test case for predicting lifestyles and emergence of pathogens.</title>
        <authorList>
            <person name="Haridas S."/>
            <person name="Albert R."/>
            <person name="Binder M."/>
            <person name="Bloem J."/>
            <person name="Labutti K."/>
            <person name="Salamov A."/>
            <person name="Andreopoulos B."/>
            <person name="Baker S."/>
            <person name="Barry K."/>
            <person name="Bills G."/>
            <person name="Bluhm B."/>
            <person name="Cannon C."/>
            <person name="Castanera R."/>
            <person name="Culley D."/>
            <person name="Daum C."/>
            <person name="Ezra D."/>
            <person name="Gonzalez J."/>
            <person name="Henrissat B."/>
            <person name="Kuo A."/>
            <person name="Liang C."/>
            <person name="Lipzen A."/>
            <person name="Lutzoni F."/>
            <person name="Magnuson J."/>
            <person name="Mondo S."/>
            <person name="Nolan M."/>
            <person name="Ohm R."/>
            <person name="Pangilinan J."/>
            <person name="Park H.-J."/>
            <person name="Ramirez L."/>
            <person name="Alfaro M."/>
            <person name="Sun H."/>
            <person name="Tritt A."/>
            <person name="Yoshinaga Y."/>
            <person name="Zwiers L.-H."/>
            <person name="Turgeon B."/>
            <person name="Goodwin S."/>
            <person name="Spatafora J."/>
            <person name="Crous P."/>
            <person name="Grigoriev I."/>
        </authorList>
    </citation>
    <scope>NUCLEOTIDE SEQUENCE</scope>
    <source>
        <strain evidence="2">CBS 113389</strain>
    </source>
</reference>
<feature type="compositionally biased region" description="Polar residues" evidence="1">
    <location>
        <begin position="93"/>
        <end position="108"/>
    </location>
</feature>
<feature type="region of interest" description="Disordered" evidence="1">
    <location>
        <begin position="201"/>
        <end position="221"/>
    </location>
</feature>
<feature type="region of interest" description="Disordered" evidence="1">
    <location>
        <begin position="498"/>
        <end position="526"/>
    </location>
</feature>
<feature type="compositionally biased region" description="Basic residues" evidence="1">
    <location>
        <begin position="939"/>
        <end position="948"/>
    </location>
</feature>
<dbReference type="RefSeq" id="XP_033587223.1">
    <property type="nucleotide sequence ID" value="XM_033734366.1"/>
</dbReference>
<evidence type="ECO:0000256" key="1">
    <source>
        <dbReference type="SAM" id="MobiDB-lite"/>
    </source>
</evidence>
<dbReference type="Proteomes" id="UP000799767">
    <property type="component" value="Unassembled WGS sequence"/>
</dbReference>
<organism evidence="2 3">
    <name type="scientific">Neohortaea acidophila</name>
    <dbReference type="NCBI Taxonomy" id="245834"/>
    <lineage>
        <taxon>Eukaryota</taxon>
        <taxon>Fungi</taxon>
        <taxon>Dikarya</taxon>
        <taxon>Ascomycota</taxon>
        <taxon>Pezizomycotina</taxon>
        <taxon>Dothideomycetes</taxon>
        <taxon>Dothideomycetidae</taxon>
        <taxon>Mycosphaerellales</taxon>
        <taxon>Teratosphaeriaceae</taxon>
        <taxon>Neohortaea</taxon>
    </lineage>
</organism>
<feature type="region of interest" description="Disordered" evidence="1">
    <location>
        <begin position="648"/>
        <end position="675"/>
    </location>
</feature>
<feature type="compositionally biased region" description="Polar residues" evidence="1">
    <location>
        <begin position="8"/>
        <end position="25"/>
    </location>
</feature>
<feature type="region of interest" description="Disordered" evidence="1">
    <location>
        <begin position="862"/>
        <end position="882"/>
    </location>
</feature>
<feature type="region of interest" description="Disordered" evidence="1">
    <location>
        <begin position="917"/>
        <end position="1032"/>
    </location>
</feature>
<keyword evidence="3" id="KW-1185">Reference proteome</keyword>
<feature type="region of interest" description="Disordered" evidence="1">
    <location>
        <begin position="1"/>
        <end position="113"/>
    </location>
</feature>
<name>A0A6A6PMH2_9PEZI</name>
<evidence type="ECO:0000313" key="3">
    <source>
        <dbReference type="Proteomes" id="UP000799767"/>
    </source>
</evidence>